<evidence type="ECO:0000313" key="4">
    <source>
        <dbReference type="Proteomes" id="UP000199107"/>
    </source>
</evidence>
<sequence length="166" mass="18418">MQRKPSRRAPAGWWRTNQALGLGIAIAVAVLFAYLWQQDWYHREQRDGFILGFFPGLGLAAMLVTALALTLDRWRHTVVEEIATLDWRDLLWAVVLSAAALSLYALMEPLGMLLPIALFLALMMLLLGLRPWYLAAGLAAAIALIILAVFTLLGIRLPGAFLPLLI</sequence>
<dbReference type="STRING" id="48727.SAMN05192555_11473"/>
<accession>A0A1G9TZ57</accession>
<evidence type="ECO:0000259" key="2">
    <source>
        <dbReference type="Pfam" id="PF07331"/>
    </source>
</evidence>
<dbReference type="AlphaFoldDB" id="A0A1G9TZ57"/>
<feature type="transmembrane region" description="Helical" evidence="1">
    <location>
        <begin position="49"/>
        <end position="69"/>
    </location>
</feature>
<feature type="domain" description="DUF1468" evidence="2">
    <location>
        <begin position="24"/>
        <end position="158"/>
    </location>
</feature>
<dbReference type="InterPro" id="IPR009936">
    <property type="entry name" value="DUF1468"/>
</dbReference>
<evidence type="ECO:0000256" key="1">
    <source>
        <dbReference type="SAM" id="Phobius"/>
    </source>
</evidence>
<evidence type="ECO:0000313" key="3">
    <source>
        <dbReference type="EMBL" id="SDM52694.1"/>
    </source>
</evidence>
<keyword evidence="4" id="KW-1185">Reference proteome</keyword>
<dbReference type="EMBL" id="FNGH01000014">
    <property type="protein sequence ID" value="SDM52694.1"/>
    <property type="molecule type" value="Genomic_DNA"/>
</dbReference>
<name>A0A1G9TZ57_9GAMM</name>
<proteinExistence type="predicted"/>
<feature type="transmembrane region" description="Helical" evidence="1">
    <location>
        <begin position="136"/>
        <end position="155"/>
    </location>
</feature>
<gene>
    <name evidence="3" type="ORF">SAMN05192555_11473</name>
</gene>
<dbReference type="Proteomes" id="UP000199107">
    <property type="component" value="Unassembled WGS sequence"/>
</dbReference>
<organism evidence="3 4">
    <name type="scientific">Franzmannia pantelleriensis</name>
    <dbReference type="NCBI Taxonomy" id="48727"/>
    <lineage>
        <taxon>Bacteria</taxon>
        <taxon>Pseudomonadati</taxon>
        <taxon>Pseudomonadota</taxon>
        <taxon>Gammaproteobacteria</taxon>
        <taxon>Oceanospirillales</taxon>
        <taxon>Halomonadaceae</taxon>
        <taxon>Franzmannia</taxon>
    </lineage>
</organism>
<protein>
    <submittedName>
        <fullName evidence="3">Tripartite tricarboxylate transporter TctB family protein</fullName>
    </submittedName>
</protein>
<dbReference type="OrthoDB" id="7868030at2"/>
<feature type="transmembrane region" description="Helical" evidence="1">
    <location>
        <begin position="20"/>
        <end position="37"/>
    </location>
</feature>
<keyword evidence="1" id="KW-0812">Transmembrane</keyword>
<dbReference type="RefSeq" id="WP_089659666.1">
    <property type="nucleotide sequence ID" value="NZ_FNGH01000014.1"/>
</dbReference>
<keyword evidence="1" id="KW-1133">Transmembrane helix</keyword>
<dbReference type="Pfam" id="PF07331">
    <property type="entry name" value="TctB"/>
    <property type="match status" value="1"/>
</dbReference>
<feature type="transmembrane region" description="Helical" evidence="1">
    <location>
        <begin position="112"/>
        <end position="129"/>
    </location>
</feature>
<keyword evidence="1" id="KW-0472">Membrane</keyword>
<feature type="transmembrane region" description="Helical" evidence="1">
    <location>
        <begin position="90"/>
        <end position="106"/>
    </location>
</feature>
<reference evidence="4" key="1">
    <citation type="submission" date="2016-10" db="EMBL/GenBank/DDBJ databases">
        <authorList>
            <person name="Varghese N."/>
            <person name="Submissions S."/>
        </authorList>
    </citation>
    <scope>NUCLEOTIDE SEQUENCE [LARGE SCALE GENOMIC DNA]</scope>
    <source>
        <strain evidence="4">AAP</strain>
    </source>
</reference>